<dbReference type="Pfam" id="PF02798">
    <property type="entry name" value="GST_N"/>
    <property type="match status" value="1"/>
</dbReference>
<evidence type="ECO:0000313" key="8">
    <source>
        <dbReference type="Proteomes" id="UP000792457"/>
    </source>
</evidence>
<dbReference type="PANTHER" id="PTHR11571:SF224">
    <property type="entry name" value="HEMATOPOIETIC PROSTAGLANDIN D SYNTHASE"/>
    <property type="match status" value="1"/>
</dbReference>
<keyword evidence="8" id="KW-1185">Reference proteome</keyword>
<comment type="similarity">
    <text evidence="3">Belongs to the GST superfamily. Sigma family.</text>
</comment>
<name>A0A8K0KD36_LADFU</name>
<dbReference type="InterPro" id="IPR010987">
    <property type="entry name" value="Glutathione-S-Trfase_C-like"/>
</dbReference>
<gene>
    <name evidence="7" type="ORF">J437_LFUL009730</name>
</gene>
<dbReference type="FunFam" id="1.20.1050.10:FF:000030">
    <property type="entry name" value="Glutathione S-transferase S1"/>
    <property type="match status" value="1"/>
</dbReference>
<evidence type="ECO:0000256" key="3">
    <source>
        <dbReference type="ARBA" id="ARBA00038317"/>
    </source>
</evidence>
<dbReference type="Gene3D" id="3.40.30.10">
    <property type="entry name" value="Glutaredoxin"/>
    <property type="match status" value="1"/>
</dbReference>
<dbReference type="SFLD" id="SFLDS00019">
    <property type="entry name" value="Glutathione_Transferase_(cytos"/>
    <property type="match status" value="1"/>
</dbReference>
<dbReference type="GO" id="GO:0004364">
    <property type="term" value="F:glutathione transferase activity"/>
    <property type="evidence" value="ECO:0007669"/>
    <property type="project" value="UniProtKB-EC"/>
</dbReference>
<evidence type="ECO:0000256" key="2">
    <source>
        <dbReference type="ARBA" id="ARBA00022679"/>
    </source>
</evidence>
<evidence type="ECO:0000259" key="6">
    <source>
        <dbReference type="PROSITE" id="PS50405"/>
    </source>
</evidence>
<feature type="domain" description="GST C-terminal" evidence="6">
    <location>
        <begin position="82"/>
        <end position="204"/>
    </location>
</feature>
<dbReference type="SUPFAM" id="SSF52833">
    <property type="entry name" value="Thioredoxin-like"/>
    <property type="match status" value="1"/>
</dbReference>
<dbReference type="FunFam" id="3.40.30.10:FF:000035">
    <property type="entry name" value="hematopoietic prostaglandin D synthase"/>
    <property type="match status" value="1"/>
</dbReference>
<evidence type="ECO:0000256" key="4">
    <source>
        <dbReference type="ARBA" id="ARBA00047960"/>
    </source>
</evidence>
<comment type="caution">
    <text evidence="7">The sequence shown here is derived from an EMBL/GenBank/DDBJ whole genome shotgun (WGS) entry which is preliminary data.</text>
</comment>
<dbReference type="SUPFAM" id="SSF47616">
    <property type="entry name" value="GST C-terminal domain-like"/>
    <property type="match status" value="1"/>
</dbReference>
<dbReference type="AlphaFoldDB" id="A0A8K0KD36"/>
<evidence type="ECO:0000259" key="5">
    <source>
        <dbReference type="PROSITE" id="PS50404"/>
    </source>
</evidence>
<dbReference type="Proteomes" id="UP000792457">
    <property type="component" value="Unassembled WGS sequence"/>
</dbReference>
<dbReference type="PROSITE" id="PS50405">
    <property type="entry name" value="GST_CTER"/>
    <property type="match status" value="1"/>
</dbReference>
<dbReference type="OrthoDB" id="414243at2759"/>
<dbReference type="InterPro" id="IPR004045">
    <property type="entry name" value="Glutathione_S-Trfase_N"/>
</dbReference>
<dbReference type="EC" id="2.5.1.18" evidence="1"/>
<dbReference type="InterPro" id="IPR040079">
    <property type="entry name" value="Glutathione_S-Trfase"/>
</dbReference>
<evidence type="ECO:0000313" key="7">
    <source>
        <dbReference type="EMBL" id="KAG8231881.1"/>
    </source>
</evidence>
<sequence>MAPTYKLTYFDVRALAEPIRYLLAYGGIEFEDHRVAFEQWPAMKNTTPYGKLPIMEVDGEVIHQSPAMARYLGRMLNLAGDDEWESLLCDMVVDAFTDLRMLTSGFFREKDQSIKEKKREPLFNETIPFYLDRLDKQVEENSGHFVRGKLTWADFYIVCCLETIGTTLKICFLDKYPNLKALTEKINNLPQIKEWIEKRPKTIF</sequence>
<dbReference type="PROSITE" id="PS50404">
    <property type="entry name" value="GST_NTER"/>
    <property type="match status" value="1"/>
</dbReference>
<feature type="domain" description="GST N-terminal" evidence="5">
    <location>
        <begin position="3"/>
        <end position="80"/>
    </location>
</feature>
<dbReference type="InterPro" id="IPR004046">
    <property type="entry name" value="GST_C"/>
</dbReference>
<dbReference type="CDD" id="cd03192">
    <property type="entry name" value="GST_C_Sigma_like"/>
    <property type="match status" value="1"/>
</dbReference>
<dbReference type="InterPro" id="IPR050213">
    <property type="entry name" value="GST_superfamily"/>
</dbReference>
<proteinExistence type="inferred from homology"/>
<dbReference type="InterPro" id="IPR036249">
    <property type="entry name" value="Thioredoxin-like_sf"/>
</dbReference>
<protein>
    <recommendedName>
        <fullName evidence="1">glutathione transferase</fullName>
        <ecNumber evidence="1">2.5.1.18</ecNumber>
    </recommendedName>
</protein>
<dbReference type="GO" id="GO:0004602">
    <property type="term" value="F:glutathione peroxidase activity"/>
    <property type="evidence" value="ECO:0007669"/>
    <property type="project" value="UniProtKB-ARBA"/>
</dbReference>
<dbReference type="CDD" id="cd03039">
    <property type="entry name" value="GST_N_Sigma_like"/>
    <property type="match status" value="1"/>
</dbReference>
<dbReference type="EMBL" id="KZ308581">
    <property type="protein sequence ID" value="KAG8231881.1"/>
    <property type="molecule type" value="Genomic_DNA"/>
</dbReference>
<dbReference type="SFLD" id="SFLDG01205">
    <property type="entry name" value="AMPS.1"/>
    <property type="match status" value="1"/>
</dbReference>
<keyword evidence="2" id="KW-0808">Transferase</keyword>
<dbReference type="SFLD" id="SFLDG00363">
    <property type="entry name" value="AMPS_(cytGST):_Alpha-__Mu-__Pi"/>
    <property type="match status" value="1"/>
</dbReference>
<accession>A0A8K0KD36</accession>
<organism evidence="7 8">
    <name type="scientific">Ladona fulva</name>
    <name type="common">Scarce chaser dragonfly</name>
    <name type="synonym">Libellula fulva</name>
    <dbReference type="NCBI Taxonomy" id="123851"/>
    <lineage>
        <taxon>Eukaryota</taxon>
        <taxon>Metazoa</taxon>
        <taxon>Ecdysozoa</taxon>
        <taxon>Arthropoda</taxon>
        <taxon>Hexapoda</taxon>
        <taxon>Insecta</taxon>
        <taxon>Pterygota</taxon>
        <taxon>Palaeoptera</taxon>
        <taxon>Odonata</taxon>
        <taxon>Epiprocta</taxon>
        <taxon>Anisoptera</taxon>
        <taxon>Libelluloidea</taxon>
        <taxon>Libellulidae</taxon>
        <taxon>Ladona</taxon>
    </lineage>
</organism>
<dbReference type="Gene3D" id="1.20.1050.10">
    <property type="match status" value="1"/>
</dbReference>
<dbReference type="Pfam" id="PF14497">
    <property type="entry name" value="GST_C_3"/>
    <property type="match status" value="1"/>
</dbReference>
<comment type="catalytic activity">
    <reaction evidence="4">
        <text>RX + glutathione = an S-substituted glutathione + a halide anion + H(+)</text>
        <dbReference type="Rhea" id="RHEA:16437"/>
        <dbReference type="ChEBI" id="CHEBI:15378"/>
        <dbReference type="ChEBI" id="CHEBI:16042"/>
        <dbReference type="ChEBI" id="CHEBI:17792"/>
        <dbReference type="ChEBI" id="CHEBI:57925"/>
        <dbReference type="ChEBI" id="CHEBI:90779"/>
        <dbReference type="EC" id="2.5.1.18"/>
    </reaction>
</comment>
<reference evidence="7" key="2">
    <citation type="submission" date="2017-10" db="EMBL/GenBank/DDBJ databases">
        <title>Ladona fulva Genome sequencing and assembly.</title>
        <authorList>
            <person name="Murali S."/>
            <person name="Richards S."/>
            <person name="Bandaranaike D."/>
            <person name="Bellair M."/>
            <person name="Blankenburg K."/>
            <person name="Chao H."/>
            <person name="Dinh H."/>
            <person name="Doddapaneni H."/>
            <person name="Dugan-Rocha S."/>
            <person name="Elkadiri S."/>
            <person name="Gnanaolivu R."/>
            <person name="Hernandez B."/>
            <person name="Skinner E."/>
            <person name="Javaid M."/>
            <person name="Lee S."/>
            <person name="Li M."/>
            <person name="Ming W."/>
            <person name="Munidasa M."/>
            <person name="Muniz J."/>
            <person name="Nguyen L."/>
            <person name="Hughes D."/>
            <person name="Osuji N."/>
            <person name="Pu L.-L."/>
            <person name="Puazo M."/>
            <person name="Qu C."/>
            <person name="Quiroz J."/>
            <person name="Raj R."/>
            <person name="Weissenberger G."/>
            <person name="Xin Y."/>
            <person name="Zou X."/>
            <person name="Han Y."/>
            <person name="Worley K."/>
            <person name="Muzny D."/>
            <person name="Gibbs R."/>
        </authorList>
    </citation>
    <scope>NUCLEOTIDE SEQUENCE</scope>
    <source>
        <strain evidence="7">Sampled in the wild</strain>
    </source>
</reference>
<dbReference type="GO" id="GO:0006749">
    <property type="term" value="P:glutathione metabolic process"/>
    <property type="evidence" value="ECO:0007669"/>
    <property type="project" value="TreeGrafter"/>
</dbReference>
<dbReference type="PANTHER" id="PTHR11571">
    <property type="entry name" value="GLUTATHIONE S-TRANSFERASE"/>
    <property type="match status" value="1"/>
</dbReference>
<dbReference type="InterPro" id="IPR036282">
    <property type="entry name" value="Glutathione-S-Trfase_C_sf"/>
</dbReference>
<evidence type="ECO:0000256" key="1">
    <source>
        <dbReference type="ARBA" id="ARBA00012452"/>
    </source>
</evidence>
<reference evidence="7" key="1">
    <citation type="submission" date="2013-04" db="EMBL/GenBank/DDBJ databases">
        <authorList>
            <person name="Qu J."/>
            <person name="Murali S.C."/>
            <person name="Bandaranaike D."/>
            <person name="Bellair M."/>
            <person name="Blankenburg K."/>
            <person name="Chao H."/>
            <person name="Dinh H."/>
            <person name="Doddapaneni H."/>
            <person name="Downs B."/>
            <person name="Dugan-Rocha S."/>
            <person name="Elkadiri S."/>
            <person name="Gnanaolivu R.D."/>
            <person name="Hernandez B."/>
            <person name="Javaid M."/>
            <person name="Jayaseelan J.C."/>
            <person name="Lee S."/>
            <person name="Li M."/>
            <person name="Ming W."/>
            <person name="Munidasa M."/>
            <person name="Muniz J."/>
            <person name="Nguyen L."/>
            <person name="Ongeri F."/>
            <person name="Osuji N."/>
            <person name="Pu L.-L."/>
            <person name="Puazo M."/>
            <person name="Qu C."/>
            <person name="Quiroz J."/>
            <person name="Raj R."/>
            <person name="Weissenberger G."/>
            <person name="Xin Y."/>
            <person name="Zou X."/>
            <person name="Han Y."/>
            <person name="Richards S."/>
            <person name="Worley K."/>
            <person name="Muzny D."/>
            <person name="Gibbs R."/>
        </authorList>
    </citation>
    <scope>NUCLEOTIDE SEQUENCE</scope>
    <source>
        <strain evidence="7">Sampled in the wild</strain>
    </source>
</reference>